<protein>
    <submittedName>
        <fullName evidence="2">Uncharacterized protein</fullName>
    </submittedName>
</protein>
<evidence type="ECO:0000256" key="1">
    <source>
        <dbReference type="SAM" id="MobiDB-lite"/>
    </source>
</evidence>
<reference evidence="2 3" key="1">
    <citation type="journal article" date="2021" name="Arch. Microbiol.">
        <title>Myceligenerans indicum sp. nov., an actinobacterium isolated from mangrove sediment of Sundarbans, India.</title>
        <authorList>
            <person name="Asha K."/>
            <person name="Bhadury P."/>
        </authorList>
    </citation>
    <scope>NUCLEOTIDE SEQUENCE [LARGE SCALE GENOMIC DNA]</scope>
    <source>
        <strain evidence="2 3">I2</strain>
    </source>
</reference>
<gene>
    <name evidence="2" type="ORF">HGK34_21705</name>
</gene>
<sequence>MNTLDAERVGTLVPVGAGSSGRTPGRHVSRDIGRSSRTAGHRLPIDDKATTRT</sequence>
<name>A0ABS1LTP1_9MICO</name>
<comment type="caution">
    <text evidence="2">The sequence shown here is derived from an EMBL/GenBank/DDBJ whole genome shotgun (WGS) entry which is preliminary data.</text>
</comment>
<dbReference type="Proteomes" id="UP000675409">
    <property type="component" value="Unassembled WGS sequence"/>
</dbReference>
<accession>A0ABS1LTP1</accession>
<organism evidence="2 3">
    <name type="scientific">Myceligenerans indicum</name>
    <dbReference type="NCBI Taxonomy" id="2593663"/>
    <lineage>
        <taxon>Bacteria</taxon>
        <taxon>Bacillati</taxon>
        <taxon>Actinomycetota</taxon>
        <taxon>Actinomycetes</taxon>
        <taxon>Micrococcales</taxon>
        <taxon>Promicromonosporaceae</taxon>
        <taxon>Myceligenerans</taxon>
    </lineage>
</organism>
<evidence type="ECO:0000313" key="3">
    <source>
        <dbReference type="Proteomes" id="UP000675409"/>
    </source>
</evidence>
<dbReference type="EMBL" id="JABBYC010000094">
    <property type="protein sequence ID" value="MBL0888857.1"/>
    <property type="molecule type" value="Genomic_DNA"/>
</dbReference>
<feature type="region of interest" description="Disordered" evidence="1">
    <location>
        <begin position="1"/>
        <end position="53"/>
    </location>
</feature>
<proteinExistence type="predicted"/>
<keyword evidence="3" id="KW-1185">Reference proteome</keyword>
<dbReference type="RefSeq" id="WP_201851403.1">
    <property type="nucleotide sequence ID" value="NZ_JABBYC010000094.1"/>
</dbReference>
<evidence type="ECO:0000313" key="2">
    <source>
        <dbReference type="EMBL" id="MBL0888857.1"/>
    </source>
</evidence>
<feature type="compositionally biased region" description="Basic and acidic residues" evidence="1">
    <location>
        <begin position="43"/>
        <end position="53"/>
    </location>
</feature>